<dbReference type="HOGENOM" id="CLU_291348_0_0_1"/>
<sequence>MVTIPCREIRLGNFLMLQGRPCWVKRIDNTPSATGQYRYAGVDLFTKQPHEQSSITSKPAPGVVVPIMYGPVFHQYRILDIQEGQILAMDETGSRRADLPVFDHFNLHTRLRNAFKFSHGLVRALVLRYGDEELAVDMKIVSGTGQPVGEDNFQLHVAARKGQEWKVRKLLENEAIVKGLDPFNGTALFGALENHYDTVARLLIDADIDLNVVDKFGRTALDIATSNPEPQSMVDLLLEKGVSPIEGVRPSVLDLLLASARGDTSTVHDLLSSDISDSVADNVQRVDPNERDRLGYTALHEAACFANCQIASMLIEHKANVDAVITSSGDTVLHAVIERGRKHRRFLPQSRQQTPPLREDHVQVVKLLLEQGASTKRRRKDGRTVQDLVSLELMSPDLTNTEQRILQHILVLLSSSTAVKEAAEREPEPREAGVDGGTIELCNYFKLQLQCHYSRRDPEVREVPIGNFLYSQTANDFGLRVIQELEGWATGQSVEDCWRWVHLPVNNKVWVEDIIGLLSGMKGAILRAYSDAMATFVGGSYHEVRGPAPHARLRRPSFTPYLGSHGGIFSLAVDPKCRENFLNMNKLGEKYNTPDGSPGNLHVPFTLDQSYYLSLTDSTYRDKDQVVAKYADRRKNKNKSLLMVNQMWVWKIDAKTVITALPDRRHPIKEQSTFVARICKIMEQDRPLSLDSMFLQMMKCAFDLVDAPPIAGLNENVLDIFEQSIAHWAHQEAHCYEEFHGKQEAWRDSTQPKNCSREARGKDEKNMCDIGKEVGYIREIKDIQDELRMIERVLEDQRTVVDQYEAGRRNLPFSEKGTLDDLKQSILFRISKIQKLSRDASSVENSLNHLLDIKQKQANLNTPVSFVCTFLAVPTLEFPRGNGDGDVAWGWWQVFVGACESNYVLCRLLLTQPLLVVTEMATFVAIGMCWVVRPDEDGNLHLRKRKDWRQDEECQRPQARTD</sequence>
<dbReference type="PROSITE" id="PS50088">
    <property type="entry name" value="ANK_REPEAT"/>
    <property type="match status" value="1"/>
</dbReference>
<dbReference type="AlphaFoldDB" id="C7ZCN6"/>
<dbReference type="PANTHER" id="PTHR24171:SF8">
    <property type="entry name" value="BRCA1-ASSOCIATED RING DOMAIN PROTEIN 1"/>
    <property type="match status" value="1"/>
</dbReference>
<keyword evidence="2 3" id="KW-0040">ANK repeat</keyword>
<proteinExistence type="predicted"/>
<dbReference type="PANTHER" id="PTHR24171">
    <property type="entry name" value="ANKYRIN REPEAT DOMAIN-CONTAINING PROTEIN 39-RELATED"/>
    <property type="match status" value="1"/>
</dbReference>
<dbReference type="Gene3D" id="1.25.40.20">
    <property type="entry name" value="Ankyrin repeat-containing domain"/>
    <property type="match status" value="2"/>
</dbReference>
<dbReference type="KEGG" id="nhe:NECHADRAFT_34651"/>
<dbReference type="InterPro" id="IPR002110">
    <property type="entry name" value="Ankyrin_rpt"/>
</dbReference>
<dbReference type="InterPro" id="IPR012340">
    <property type="entry name" value="NA-bd_OB-fold"/>
</dbReference>
<dbReference type="GO" id="GO:0004842">
    <property type="term" value="F:ubiquitin-protein transferase activity"/>
    <property type="evidence" value="ECO:0007669"/>
    <property type="project" value="TreeGrafter"/>
</dbReference>
<dbReference type="SUPFAM" id="SSF50104">
    <property type="entry name" value="Translation proteins SH3-like domain"/>
    <property type="match status" value="1"/>
</dbReference>
<dbReference type="VEuPathDB" id="FungiDB:NECHADRAFT_34651"/>
<dbReference type="InterPro" id="IPR036770">
    <property type="entry name" value="Ankyrin_rpt-contain_sf"/>
</dbReference>
<dbReference type="SUPFAM" id="SSF50249">
    <property type="entry name" value="Nucleic acid-binding proteins"/>
    <property type="match status" value="1"/>
</dbReference>
<evidence type="ECO:0000313" key="5">
    <source>
        <dbReference type="Proteomes" id="UP000005206"/>
    </source>
</evidence>
<dbReference type="Gene3D" id="2.40.50.140">
    <property type="entry name" value="Nucleic acid-binding proteins"/>
    <property type="match status" value="1"/>
</dbReference>
<dbReference type="RefSeq" id="XP_003044114.1">
    <property type="nucleotide sequence ID" value="XM_003044068.1"/>
</dbReference>
<protein>
    <submittedName>
        <fullName evidence="4">Uncharacterized protein</fullName>
    </submittedName>
</protein>
<dbReference type="GO" id="GO:0085020">
    <property type="term" value="P:protein K6-linked ubiquitination"/>
    <property type="evidence" value="ECO:0007669"/>
    <property type="project" value="TreeGrafter"/>
</dbReference>
<keyword evidence="1" id="KW-0677">Repeat</keyword>
<dbReference type="Gene3D" id="2.30.30.30">
    <property type="match status" value="1"/>
</dbReference>
<dbReference type="Proteomes" id="UP000005206">
    <property type="component" value="Chromosome 2"/>
</dbReference>
<organism evidence="4 5">
    <name type="scientific">Fusarium vanettenii (strain ATCC MYA-4622 / CBS 123669 / FGSC 9596 / NRRL 45880 / 77-13-4)</name>
    <name type="common">Fusarium solani subsp. pisi</name>
    <dbReference type="NCBI Taxonomy" id="660122"/>
    <lineage>
        <taxon>Eukaryota</taxon>
        <taxon>Fungi</taxon>
        <taxon>Dikarya</taxon>
        <taxon>Ascomycota</taxon>
        <taxon>Pezizomycotina</taxon>
        <taxon>Sordariomycetes</taxon>
        <taxon>Hypocreomycetidae</taxon>
        <taxon>Hypocreales</taxon>
        <taxon>Nectriaceae</taxon>
        <taxon>Fusarium</taxon>
        <taxon>Fusarium solani species complex</taxon>
        <taxon>Fusarium vanettenii</taxon>
    </lineage>
</organism>
<dbReference type="Pfam" id="PF12796">
    <property type="entry name" value="Ank_2"/>
    <property type="match status" value="2"/>
</dbReference>
<gene>
    <name evidence="4" type="ORF">NECHADRAFT_34651</name>
</gene>
<dbReference type="InParanoid" id="C7ZCN6"/>
<dbReference type="InterPro" id="IPR008991">
    <property type="entry name" value="Translation_prot_SH3-like_sf"/>
</dbReference>
<feature type="repeat" description="ANK" evidence="3">
    <location>
        <begin position="294"/>
        <end position="326"/>
    </location>
</feature>
<evidence type="ECO:0000313" key="4">
    <source>
        <dbReference type="EMBL" id="EEU38401.1"/>
    </source>
</evidence>
<dbReference type="SUPFAM" id="SSF48403">
    <property type="entry name" value="Ankyrin repeat"/>
    <property type="match status" value="1"/>
</dbReference>
<accession>C7ZCN6</accession>
<dbReference type="OMA" id="HAGENCQ"/>
<dbReference type="PROSITE" id="PS50297">
    <property type="entry name" value="ANK_REP_REGION"/>
    <property type="match status" value="1"/>
</dbReference>
<dbReference type="InterPro" id="IPR014722">
    <property type="entry name" value="Rib_uL2_dom2"/>
</dbReference>
<reference evidence="4 5" key="1">
    <citation type="journal article" date="2009" name="PLoS Genet.">
        <title>The genome of Nectria haematococca: contribution of supernumerary chromosomes to gene expansion.</title>
        <authorList>
            <person name="Coleman J.J."/>
            <person name="Rounsley S.D."/>
            <person name="Rodriguez-Carres M."/>
            <person name="Kuo A."/>
            <person name="Wasmann C.C."/>
            <person name="Grimwood J."/>
            <person name="Schmutz J."/>
            <person name="Taga M."/>
            <person name="White G.J."/>
            <person name="Zhou S."/>
            <person name="Schwartz D.C."/>
            <person name="Freitag M."/>
            <person name="Ma L.J."/>
            <person name="Danchin E.G."/>
            <person name="Henrissat B."/>
            <person name="Coutinho P.M."/>
            <person name="Nelson D.R."/>
            <person name="Straney D."/>
            <person name="Napoli C.A."/>
            <person name="Barker B.M."/>
            <person name="Gribskov M."/>
            <person name="Rep M."/>
            <person name="Kroken S."/>
            <person name="Molnar I."/>
            <person name="Rensing C."/>
            <person name="Kennell J.C."/>
            <person name="Zamora J."/>
            <person name="Farman M.L."/>
            <person name="Selker E.U."/>
            <person name="Salamov A."/>
            <person name="Shapiro H."/>
            <person name="Pangilinan J."/>
            <person name="Lindquist E."/>
            <person name="Lamers C."/>
            <person name="Grigoriev I.V."/>
            <person name="Geiser D.M."/>
            <person name="Covert S.F."/>
            <person name="Temporini E."/>
            <person name="Vanetten H.D."/>
        </authorList>
    </citation>
    <scope>NUCLEOTIDE SEQUENCE [LARGE SCALE GENOMIC DNA]</scope>
    <source>
        <strain evidence="5">ATCC MYA-4622 / CBS 123669 / FGSC 9596 / NRRL 45880 / 77-13-4</strain>
    </source>
</reference>
<dbReference type="SMART" id="SM00248">
    <property type="entry name" value="ANK"/>
    <property type="match status" value="4"/>
</dbReference>
<dbReference type="GeneID" id="9670439"/>
<evidence type="ECO:0000256" key="2">
    <source>
        <dbReference type="ARBA" id="ARBA00023043"/>
    </source>
</evidence>
<evidence type="ECO:0000256" key="3">
    <source>
        <dbReference type="PROSITE-ProRule" id="PRU00023"/>
    </source>
</evidence>
<dbReference type="EMBL" id="GG698918">
    <property type="protein sequence ID" value="EEU38401.1"/>
    <property type="molecule type" value="Genomic_DNA"/>
</dbReference>
<evidence type="ECO:0000256" key="1">
    <source>
        <dbReference type="ARBA" id="ARBA00022737"/>
    </source>
</evidence>
<keyword evidence="5" id="KW-1185">Reference proteome</keyword>
<name>C7ZCN6_FUSV7</name>
<dbReference type="eggNOG" id="KOG4177">
    <property type="taxonomic scope" value="Eukaryota"/>
</dbReference>
<dbReference type="OrthoDB" id="9975114at2759"/>